<keyword evidence="10" id="KW-1185">Reference proteome</keyword>
<feature type="region of interest" description="Disordered" evidence="7">
    <location>
        <begin position="17"/>
        <end position="127"/>
    </location>
</feature>
<dbReference type="STRING" id="946362.F2UGN6"/>
<dbReference type="GeneID" id="16072267"/>
<keyword evidence="5 6" id="KW-0472">Membrane</keyword>
<dbReference type="eggNOG" id="KOG3103">
    <property type="taxonomic scope" value="Eukaryota"/>
</dbReference>
<dbReference type="InParanoid" id="F2UGN6"/>
<dbReference type="PANTHER" id="PTHR21236:SF2">
    <property type="entry name" value="PROTEIN YIPF"/>
    <property type="match status" value="1"/>
</dbReference>
<dbReference type="RefSeq" id="XP_004991707.1">
    <property type="nucleotide sequence ID" value="XM_004991650.1"/>
</dbReference>
<feature type="compositionally biased region" description="Low complexity" evidence="7">
    <location>
        <begin position="103"/>
        <end position="112"/>
    </location>
</feature>
<dbReference type="AlphaFoldDB" id="F2UGN6"/>
<organism evidence="10">
    <name type="scientific">Salpingoeca rosetta (strain ATCC 50818 / BSB-021)</name>
    <dbReference type="NCBI Taxonomy" id="946362"/>
    <lineage>
        <taxon>Eukaryota</taxon>
        <taxon>Choanoflagellata</taxon>
        <taxon>Craspedida</taxon>
        <taxon>Salpingoecidae</taxon>
        <taxon>Salpingoeca</taxon>
    </lineage>
</organism>
<dbReference type="Pfam" id="PF04893">
    <property type="entry name" value="Yip1"/>
    <property type="match status" value="1"/>
</dbReference>
<comment type="caution">
    <text evidence="6">Lacks conserved residue(s) required for the propagation of feature annotation.</text>
</comment>
<evidence type="ECO:0000259" key="8">
    <source>
        <dbReference type="Pfam" id="PF04893"/>
    </source>
</evidence>
<feature type="compositionally biased region" description="Basic residues" evidence="7">
    <location>
        <begin position="40"/>
        <end position="50"/>
    </location>
</feature>
<accession>F2UGN6</accession>
<evidence type="ECO:0000313" key="9">
    <source>
        <dbReference type="EMBL" id="EGD75786.1"/>
    </source>
</evidence>
<dbReference type="EMBL" id="GL832973">
    <property type="protein sequence ID" value="EGD75786.1"/>
    <property type="molecule type" value="Genomic_DNA"/>
</dbReference>
<feature type="domain" description="Yip1" evidence="8">
    <location>
        <begin position="158"/>
        <end position="273"/>
    </location>
</feature>
<evidence type="ECO:0000256" key="6">
    <source>
        <dbReference type="RuleBase" id="RU361264"/>
    </source>
</evidence>
<evidence type="ECO:0000256" key="2">
    <source>
        <dbReference type="ARBA" id="ARBA00010596"/>
    </source>
</evidence>
<feature type="transmembrane region" description="Helical" evidence="6">
    <location>
        <begin position="230"/>
        <end position="261"/>
    </location>
</feature>
<evidence type="ECO:0000256" key="3">
    <source>
        <dbReference type="ARBA" id="ARBA00022692"/>
    </source>
</evidence>
<proteinExistence type="inferred from homology"/>
<dbReference type="PANTHER" id="PTHR21236">
    <property type="entry name" value="GOLGI MEMBRANE PROTEIN YIP1"/>
    <property type="match status" value="1"/>
</dbReference>
<dbReference type="Proteomes" id="UP000007799">
    <property type="component" value="Unassembled WGS sequence"/>
</dbReference>
<dbReference type="GO" id="GO:0005802">
    <property type="term" value="C:trans-Golgi network"/>
    <property type="evidence" value="ECO:0007669"/>
    <property type="project" value="TreeGrafter"/>
</dbReference>
<feature type="compositionally biased region" description="Low complexity" evidence="7">
    <location>
        <begin position="51"/>
        <end position="73"/>
    </location>
</feature>
<evidence type="ECO:0000256" key="7">
    <source>
        <dbReference type="SAM" id="MobiDB-lite"/>
    </source>
</evidence>
<dbReference type="OMA" id="GYTGQFF"/>
<comment type="subcellular location">
    <subcellularLocation>
        <location evidence="6">Golgi apparatus membrane</location>
        <topology evidence="6">Multi-pass membrane protein</topology>
    </subcellularLocation>
    <subcellularLocation>
        <location evidence="1">Membrane</location>
        <topology evidence="1">Multi-pass membrane protein</topology>
    </subcellularLocation>
</comment>
<protein>
    <recommendedName>
        <fullName evidence="6">Protein YIPF</fullName>
    </recommendedName>
</protein>
<gene>
    <name evidence="9" type="ORF">PTSG_07904</name>
</gene>
<feature type="transmembrane region" description="Helical" evidence="6">
    <location>
        <begin position="191"/>
        <end position="210"/>
    </location>
</feature>
<dbReference type="InterPro" id="IPR006977">
    <property type="entry name" value="Yip1_dom"/>
</dbReference>
<evidence type="ECO:0000256" key="5">
    <source>
        <dbReference type="ARBA" id="ARBA00023136"/>
    </source>
</evidence>
<dbReference type="GO" id="GO:0000139">
    <property type="term" value="C:Golgi membrane"/>
    <property type="evidence" value="ECO:0007669"/>
    <property type="project" value="UniProtKB-SubCell"/>
</dbReference>
<reference evidence="9" key="1">
    <citation type="submission" date="2009-08" db="EMBL/GenBank/DDBJ databases">
        <title>Annotation of Salpingoeca rosetta.</title>
        <authorList>
            <consortium name="The Broad Institute Genome Sequencing Platform"/>
            <person name="Russ C."/>
            <person name="Cuomo C."/>
            <person name="Burger G."/>
            <person name="Gray M.W."/>
            <person name="Holland P.W.H."/>
            <person name="King N."/>
            <person name="Lang F.B.F."/>
            <person name="Roger A.J."/>
            <person name="Ruiz-Trillo I."/>
            <person name="Young S.K."/>
            <person name="Zeng Q."/>
            <person name="Gargeya S."/>
            <person name="Alvarado L."/>
            <person name="Berlin A."/>
            <person name="Chapman S.B."/>
            <person name="Chen Z."/>
            <person name="Freedman E."/>
            <person name="Gellesch M."/>
            <person name="Goldberg J."/>
            <person name="Griggs A."/>
            <person name="Gujja S."/>
            <person name="Heilman E."/>
            <person name="Heiman D."/>
            <person name="Howarth C."/>
            <person name="Mehta T."/>
            <person name="Neiman D."/>
            <person name="Pearson M."/>
            <person name="Roberts A."/>
            <person name="Saif S."/>
            <person name="Shea T."/>
            <person name="Shenoy N."/>
            <person name="Sisk P."/>
            <person name="Stolte C."/>
            <person name="Sykes S."/>
            <person name="White J."/>
            <person name="Yandava C."/>
            <person name="Haas B."/>
            <person name="Nusbaum C."/>
            <person name="Birren B."/>
        </authorList>
    </citation>
    <scope>NUCLEOTIDE SEQUENCE [LARGE SCALE GENOMIC DNA]</scope>
    <source>
        <strain evidence="9">ATCC 50818</strain>
    </source>
</reference>
<keyword evidence="3 6" id="KW-0812">Transmembrane</keyword>
<comment type="similarity">
    <text evidence="2 6">Belongs to the YIP1 family.</text>
</comment>
<feature type="compositionally biased region" description="Pro residues" evidence="7">
    <location>
        <begin position="74"/>
        <end position="83"/>
    </location>
</feature>
<sequence length="283" mass="30011">MSATIDMDWYDEGGDAAAEMAQQQQHQQQQPAGYGGQQAQHRHPHHHQHHQQQQPQAAQFQPLPQQQGGLPQPTFVPQPPPIPQMGTGATGGSSGFSGGFGGMQQTFFQPTGSIGSQGSAFASDDDEEEPLLQELGINFRHIADKTGAVLNVTKAVDSHLMDDTDLAGPLVFCVAYSAFLLMSGKLEFGSVYGVAVVGCLGMYTVLSLMTQSPHISVSLSRTASVLGYSLLPMVGLSSIAILLSLSGVFGSLLAAISIAWCTHSASRIFTSVMTHGSDLRRDS</sequence>
<feature type="compositionally biased region" description="Low complexity" evidence="7">
    <location>
        <begin position="17"/>
        <end position="32"/>
    </location>
</feature>
<dbReference type="KEGG" id="sre:PTSG_07904"/>
<keyword evidence="4 6" id="KW-1133">Transmembrane helix</keyword>
<feature type="compositionally biased region" description="Gly residues" evidence="7">
    <location>
        <begin position="88"/>
        <end position="102"/>
    </location>
</feature>
<dbReference type="OrthoDB" id="440385at2759"/>
<name>F2UGN6_SALR5</name>
<dbReference type="FunCoup" id="F2UGN6">
    <property type="interactions" value="2122"/>
</dbReference>
<evidence type="ECO:0000256" key="4">
    <source>
        <dbReference type="ARBA" id="ARBA00022989"/>
    </source>
</evidence>
<dbReference type="GO" id="GO:0006888">
    <property type="term" value="P:endoplasmic reticulum to Golgi vesicle-mediated transport"/>
    <property type="evidence" value="ECO:0007669"/>
    <property type="project" value="InterPro"/>
</dbReference>
<evidence type="ECO:0000313" key="10">
    <source>
        <dbReference type="Proteomes" id="UP000007799"/>
    </source>
</evidence>
<dbReference type="GO" id="GO:0048280">
    <property type="term" value="P:vesicle fusion with Golgi apparatus"/>
    <property type="evidence" value="ECO:0007669"/>
    <property type="project" value="TreeGrafter"/>
</dbReference>
<dbReference type="InterPro" id="IPR045231">
    <property type="entry name" value="Yip1/4-like"/>
</dbReference>
<evidence type="ECO:0000256" key="1">
    <source>
        <dbReference type="ARBA" id="ARBA00004141"/>
    </source>
</evidence>